<evidence type="ECO:0000313" key="3">
    <source>
        <dbReference type="Proteomes" id="UP000295399"/>
    </source>
</evidence>
<dbReference type="AlphaFoldDB" id="A0A4R2PIM3"/>
<reference evidence="2 3" key="1">
    <citation type="submission" date="2019-03" db="EMBL/GenBank/DDBJ databases">
        <title>Genomic Encyclopedia of Type Strains, Phase IV (KMG-IV): sequencing the most valuable type-strain genomes for metagenomic binning, comparative biology and taxonomic classification.</title>
        <authorList>
            <person name="Goeker M."/>
        </authorList>
    </citation>
    <scope>NUCLEOTIDE SEQUENCE [LARGE SCALE GENOMIC DNA]</scope>
    <source>
        <strain evidence="2 3">DSM 2132</strain>
    </source>
</reference>
<feature type="domain" description="Winged helix DNA-binding" evidence="1">
    <location>
        <begin position="2"/>
        <end position="36"/>
    </location>
</feature>
<protein>
    <submittedName>
        <fullName evidence="2">Winged helix DNA-binding protein</fullName>
    </submittedName>
</protein>
<sequence>MAIHKRFEKRRPLTTVTMTEAGHEAFDAYVVRLGALLGLGPQDGDAAAE</sequence>
<dbReference type="EMBL" id="SLXO01000004">
    <property type="protein sequence ID" value="TCP35342.1"/>
    <property type="molecule type" value="Genomic_DNA"/>
</dbReference>
<accession>A0A4R2PIM3</accession>
<keyword evidence="2" id="KW-0238">DNA-binding</keyword>
<name>A0A4R2PIM3_RHOSA</name>
<gene>
    <name evidence="2" type="ORF">EV659_104194</name>
</gene>
<keyword evidence="3" id="KW-1185">Reference proteome</keyword>
<dbReference type="InterPro" id="IPR027395">
    <property type="entry name" value="WH_DNA-bd_dom"/>
</dbReference>
<dbReference type="Pfam" id="PF13601">
    <property type="entry name" value="HTH_34"/>
    <property type="match status" value="1"/>
</dbReference>
<evidence type="ECO:0000313" key="2">
    <source>
        <dbReference type="EMBL" id="TCP35342.1"/>
    </source>
</evidence>
<evidence type="ECO:0000259" key="1">
    <source>
        <dbReference type="Pfam" id="PF13601"/>
    </source>
</evidence>
<dbReference type="Proteomes" id="UP000295399">
    <property type="component" value="Unassembled WGS sequence"/>
</dbReference>
<dbReference type="GO" id="GO:0003677">
    <property type="term" value="F:DNA binding"/>
    <property type="evidence" value="ECO:0007669"/>
    <property type="project" value="UniProtKB-KW"/>
</dbReference>
<proteinExistence type="predicted"/>
<organism evidence="2 3">
    <name type="scientific">Rhodothalassium salexigens DSM 2132</name>
    <dbReference type="NCBI Taxonomy" id="1188247"/>
    <lineage>
        <taxon>Bacteria</taxon>
        <taxon>Pseudomonadati</taxon>
        <taxon>Pseudomonadota</taxon>
        <taxon>Alphaproteobacteria</taxon>
        <taxon>Rhodothalassiales</taxon>
        <taxon>Rhodothalassiaceae</taxon>
        <taxon>Rhodothalassium</taxon>
    </lineage>
</organism>
<dbReference type="InParanoid" id="A0A4R2PIM3"/>
<comment type="caution">
    <text evidence="2">The sequence shown here is derived from an EMBL/GenBank/DDBJ whole genome shotgun (WGS) entry which is preliminary data.</text>
</comment>